<dbReference type="EMBL" id="JAGMUV010000007">
    <property type="protein sequence ID" value="KAH7148562.1"/>
    <property type="molecule type" value="Genomic_DNA"/>
</dbReference>
<feature type="region of interest" description="Disordered" evidence="1">
    <location>
        <begin position="555"/>
        <end position="578"/>
    </location>
</feature>
<name>A0A9P9J7Q2_9HYPO</name>
<dbReference type="Proteomes" id="UP000738349">
    <property type="component" value="Unassembled WGS sequence"/>
</dbReference>
<comment type="caution">
    <text evidence="2">The sequence shown here is derived from an EMBL/GenBank/DDBJ whole genome shotgun (WGS) entry which is preliminary data.</text>
</comment>
<gene>
    <name evidence="2" type="ORF">EDB81DRAFT_467028</name>
</gene>
<sequence>MAWAALPYRVEAVDRDSGFCWQDLDDGPNDGSNDFFGQFIDFEADMGSSMTNPHGMDPSLPTMPDPLMLDQPSESTVSSGVSTAGDEFDFFSHSSQIGPVMSSHSVGPHMHEVGPQSLAIAIADDDMAGKLPRASMSDPELPRLEGISLHSPSKRRAHISQPSSPKVPDTITATARRPNKFVEALSSTIRRAGKFRRGRKASAVAVDHPGSPTMENPPMALRVQVYEYSSTNETFPPSPTTNPDSGAFVHGYCDDPFSEPPSATSLHYFGGSGMRTPAESPIVKSESVSYRSDLGTQGDLNNWPLATHGQPQLPQHEQQQQQVAPQQVAPQHIQQQPQHQAVPAGGVAPESWPAPEPIAHGAGWWDLNLLSQNGEYIMDPQQQQYQRHANLNMAMHAQHAELPYEYQPGPDPAGLMIHMPQPRGAAPAVINDLSVSGQTYLPPPPPLPMPGSERPHRPPRAPSSGARHLSCSPIRKTRAPSASPQPAHSHSRHSSGGSIGSVRSASGRGMVPGTPTTIRKQRRSRDLSGSSGAGAGGGEIGFVNFTPSDGGMLMTGVAPSGSSKTKARREREAMERRRRLSEAALKAVQAAGGDVDQLMQQGFAL</sequence>
<feature type="region of interest" description="Disordered" evidence="1">
    <location>
        <begin position="194"/>
        <end position="217"/>
    </location>
</feature>
<feature type="region of interest" description="Disordered" evidence="1">
    <location>
        <begin position="435"/>
        <end position="540"/>
    </location>
</feature>
<feature type="region of interest" description="Disordered" evidence="1">
    <location>
        <begin position="151"/>
        <end position="171"/>
    </location>
</feature>
<evidence type="ECO:0000256" key="1">
    <source>
        <dbReference type="SAM" id="MobiDB-lite"/>
    </source>
</evidence>
<accession>A0A9P9J7Q2</accession>
<keyword evidence="3" id="KW-1185">Reference proteome</keyword>
<feature type="region of interest" description="Disordered" evidence="1">
    <location>
        <begin position="279"/>
        <end position="355"/>
    </location>
</feature>
<organism evidence="2 3">
    <name type="scientific">Dactylonectria macrodidyma</name>
    <dbReference type="NCBI Taxonomy" id="307937"/>
    <lineage>
        <taxon>Eukaryota</taxon>
        <taxon>Fungi</taxon>
        <taxon>Dikarya</taxon>
        <taxon>Ascomycota</taxon>
        <taxon>Pezizomycotina</taxon>
        <taxon>Sordariomycetes</taxon>
        <taxon>Hypocreomycetidae</taxon>
        <taxon>Hypocreales</taxon>
        <taxon>Nectriaceae</taxon>
        <taxon>Dactylonectria</taxon>
    </lineage>
</organism>
<reference evidence="2" key="1">
    <citation type="journal article" date="2021" name="Nat. Commun.">
        <title>Genetic determinants of endophytism in the Arabidopsis root mycobiome.</title>
        <authorList>
            <person name="Mesny F."/>
            <person name="Miyauchi S."/>
            <person name="Thiergart T."/>
            <person name="Pickel B."/>
            <person name="Atanasova L."/>
            <person name="Karlsson M."/>
            <person name="Huettel B."/>
            <person name="Barry K.W."/>
            <person name="Haridas S."/>
            <person name="Chen C."/>
            <person name="Bauer D."/>
            <person name="Andreopoulos W."/>
            <person name="Pangilinan J."/>
            <person name="LaButti K."/>
            <person name="Riley R."/>
            <person name="Lipzen A."/>
            <person name="Clum A."/>
            <person name="Drula E."/>
            <person name="Henrissat B."/>
            <person name="Kohler A."/>
            <person name="Grigoriev I.V."/>
            <person name="Martin F.M."/>
            <person name="Hacquard S."/>
        </authorList>
    </citation>
    <scope>NUCLEOTIDE SEQUENCE</scope>
    <source>
        <strain evidence="2">MPI-CAGE-AT-0147</strain>
    </source>
</reference>
<proteinExistence type="predicted"/>
<evidence type="ECO:0000313" key="2">
    <source>
        <dbReference type="EMBL" id="KAH7148562.1"/>
    </source>
</evidence>
<dbReference type="OrthoDB" id="2575228at2759"/>
<feature type="compositionally biased region" description="Gly residues" evidence="1">
    <location>
        <begin position="531"/>
        <end position="540"/>
    </location>
</feature>
<feature type="compositionally biased region" description="Low complexity" evidence="1">
    <location>
        <begin position="310"/>
        <end position="343"/>
    </location>
</feature>
<protein>
    <recommendedName>
        <fullName evidence="4">Developmental regulatory protein wetA</fullName>
    </recommendedName>
</protein>
<dbReference type="AlphaFoldDB" id="A0A9P9J7Q2"/>
<evidence type="ECO:0008006" key="4">
    <source>
        <dbReference type="Google" id="ProtNLM"/>
    </source>
</evidence>
<feature type="compositionally biased region" description="Polar residues" evidence="1">
    <location>
        <begin position="286"/>
        <end position="300"/>
    </location>
</feature>
<evidence type="ECO:0000313" key="3">
    <source>
        <dbReference type="Proteomes" id="UP000738349"/>
    </source>
</evidence>
<feature type="compositionally biased region" description="Low complexity" evidence="1">
    <location>
        <begin position="479"/>
        <end position="509"/>
    </location>
</feature>